<dbReference type="GO" id="GO:0000149">
    <property type="term" value="F:SNARE binding"/>
    <property type="evidence" value="ECO:0007669"/>
    <property type="project" value="TreeGrafter"/>
</dbReference>
<dbReference type="OMA" id="MNIGPKT"/>
<reference evidence="5" key="3">
    <citation type="submission" date="2015-06" db="UniProtKB">
        <authorList>
            <consortium name="EnsemblMetazoa"/>
        </authorList>
    </citation>
    <scope>IDENTIFICATION</scope>
</reference>
<reference evidence="6" key="1">
    <citation type="submission" date="2012-12" db="EMBL/GenBank/DDBJ databases">
        <authorList>
            <person name="Hellsten U."/>
            <person name="Grimwood J."/>
            <person name="Chapman J.A."/>
            <person name="Shapiro H."/>
            <person name="Aerts A."/>
            <person name="Otillar R.P."/>
            <person name="Terry A.Y."/>
            <person name="Boore J.L."/>
            <person name="Simakov O."/>
            <person name="Marletaz F."/>
            <person name="Cho S.-J."/>
            <person name="Edsinger-Gonzales E."/>
            <person name="Havlak P."/>
            <person name="Kuo D.-H."/>
            <person name="Larsson T."/>
            <person name="Lv J."/>
            <person name="Arendt D."/>
            <person name="Savage R."/>
            <person name="Osoegawa K."/>
            <person name="de Jong P."/>
            <person name="Lindberg D.R."/>
            <person name="Seaver E.C."/>
            <person name="Weisblat D.A."/>
            <person name="Putnam N.H."/>
            <person name="Grigoriev I.V."/>
            <person name="Rokhsar D.S."/>
        </authorList>
    </citation>
    <scope>NUCLEOTIDE SEQUENCE</scope>
    <source>
        <strain evidence="6">I ESC-2004</strain>
    </source>
</reference>
<dbReference type="FunCoup" id="R7UYH5">
    <property type="interactions" value="1275"/>
</dbReference>
<evidence type="ECO:0000313" key="5">
    <source>
        <dbReference type="EnsemblMetazoa" id="CapteP214437"/>
    </source>
</evidence>
<dbReference type="OrthoDB" id="10047020at2759"/>
<gene>
    <name evidence="4" type="ORF">CAPTEDRAFT_214437</name>
</gene>
<dbReference type="GO" id="GO:0006887">
    <property type="term" value="P:exocytosis"/>
    <property type="evidence" value="ECO:0007669"/>
    <property type="project" value="UniProtKB-KW"/>
</dbReference>
<dbReference type="Proteomes" id="UP000014760">
    <property type="component" value="Unassembled WGS sequence"/>
</dbReference>
<dbReference type="Gene3D" id="1.10.357.50">
    <property type="match status" value="1"/>
</dbReference>
<dbReference type="EMBL" id="AMQN01006555">
    <property type="status" value="NOT_ANNOTATED_CDS"/>
    <property type="molecule type" value="Genomic_DNA"/>
</dbReference>
<evidence type="ECO:0000256" key="2">
    <source>
        <dbReference type="ARBA" id="ARBA00022448"/>
    </source>
</evidence>
<keyword evidence="6" id="KW-1185">Reference proteome</keyword>
<organism evidence="4">
    <name type="scientific">Capitella teleta</name>
    <name type="common">Polychaete worm</name>
    <dbReference type="NCBI Taxonomy" id="283909"/>
    <lineage>
        <taxon>Eukaryota</taxon>
        <taxon>Metazoa</taxon>
        <taxon>Spiralia</taxon>
        <taxon>Lophotrochozoa</taxon>
        <taxon>Annelida</taxon>
        <taxon>Polychaeta</taxon>
        <taxon>Sedentaria</taxon>
        <taxon>Scolecida</taxon>
        <taxon>Capitellidae</taxon>
        <taxon>Capitella</taxon>
    </lineage>
</organism>
<dbReference type="AlphaFoldDB" id="R7UYH5"/>
<accession>R7UYH5</accession>
<sequence length="686" mass="79401">MATNRGTEEETCNKRMANDIHTCPIMNDSTSSHTPHDLPSMETDAKDKARIHVANLLQRPDQLEKVEQIRKRNSRKRASVEAQLKTAVQSQLDGVRTGLSQLYNAFRDIRDIKSSLGEVDITYASINTLGEKLSPVREENSRHSQLAAAVENLKHIFTVPETVKKCDDFICDGKLLHAHKCLCDLEGSRDDLLLELHKQQSPSPTDKAVCGISHTEAYNFSDFVLWLILQRTIMTVRREPTMIVTVLRIIEREERTDALMLKRFDQTEFLPPGRPKRWRSKAFQVMEEAVLTRIEGNQTEDRDTNKMWLVRHLEVTRQLVLEDLRVARTLCELSFPPYYDIGNKYVAMYHNGISQHDWYREVSPESDDKGYYLTSLPVILMQMIEQNLTVAATISEELVKTALALMMDEMDFFLRTYKAELLSYKVKHTQDRSQPQFYLHYVIANINNCQTFGTLVEQIRETHFGDERSSDSNRFTLLSEAFNTFAYEATDYLIEEVMTDLDQQLVDLITRKWLLTSVCVDTICITIEDYCQDFVHLKDKFYEILLKKTQHRVANEYFKSLFAKKITFKNYDERGPAADKMCREAEQLTQIFGKLVPKSQEDSPFLAISPLSEMIRLRDTSMMSLEISGLVNTYPDVRMEHLINMLMIRGDVNRGEAKQIVEDCLGHDHDLKPKSKKTIFSMLNLR</sequence>
<dbReference type="EMBL" id="KB298648">
    <property type="protein sequence ID" value="ELU08987.1"/>
    <property type="molecule type" value="Genomic_DNA"/>
</dbReference>
<dbReference type="Gene3D" id="1.10.357.70">
    <property type="entry name" value="Exocyst complex component Sec6, C-terminal domain"/>
    <property type="match status" value="1"/>
</dbReference>
<dbReference type="EnsemblMetazoa" id="CapteT214437">
    <property type="protein sequence ID" value="CapteP214437"/>
    <property type="gene ID" value="CapteG214437"/>
</dbReference>
<dbReference type="GO" id="GO:0051601">
    <property type="term" value="P:exocyst localization"/>
    <property type="evidence" value="ECO:0007669"/>
    <property type="project" value="TreeGrafter"/>
</dbReference>
<dbReference type="InterPro" id="IPR042532">
    <property type="entry name" value="EXOC3/Sec6_C"/>
</dbReference>
<dbReference type="EMBL" id="AMQN01006554">
    <property type="status" value="NOT_ANNOTATED_CDS"/>
    <property type="molecule type" value="Genomic_DNA"/>
</dbReference>
<evidence type="ECO:0000313" key="6">
    <source>
        <dbReference type="Proteomes" id="UP000014760"/>
    </source>
</evidence>
<dbReference type="HOGENOM" id="CLU_016260_1_0_1"/>
<dbReference type="PANTHER" id="PTHR21292:SF1">
    <property type="entry name" value="EXOCYST COMPLEX COMPONENT 3"/>
    <property type="match status" value="1"/>
</dbReference>
<dbReference type="FunFam" id="1.10.357.70:FF:000001">
    <property type="entry name" value="Exocyst complex component 3"/>
    <property type="match status" value="1"/>
</dbReference>
<evidence type="ECO:0000256" key="3">
    <source>
        <dbReference type="ARBA" id="ARBA00022483"/>
    </source>
</evidence>
<comment type="similarity">
    <text evidence="1">Belongs to the SEC6 family.</text>
</comment>
<proteinExistence type="inferred from homology"/>
<dbReference type="STRING" id="283909.R7UYH5"/>
<keyword evidence="2" id="KW-0813">Transport</keyword>
<reference evidence="4 6" key="2">
    <citation type="journal article" date="2013" name="Nature">
        <title>Insights into bilaterian evolution from three spiralian genomes.</title>
        <authorList>
            <person name="Simakov O."/>
            <person name="Marletaz F."/>
            <person name="Cho S.J."/>
            <person name="Edsinger-Gonzales E."/>
            <person name="Havlak P."/>
            <person name="Hellsten U."/>
            <person name="Kuo D.H."/>
            <person name="Larsson T."/>
            <person name="Lv J."/>
            <person name="Arendt D."/>
            <person name="Savage R."/>
            <person name="Osoegawa K."/>
            <person name="de Jong P."/>
            <person name="Grimwood J."/>
            <person name="Chapman J.A."/>
            <person name="Shapiro H."/>
            <person name="Aerts A."/>
            <person name="Otillar R.P."/>
            <person name="Terry A.Y."/>
            <person name="Boore J.L."/>
            <person name="Grigoriev I.V."/>
            <person name="Lindberg D.R."/>
            <person name="Seaver E.C."/>
            <person name="Weisblat D.A."/>
            <person name="Putnam N.H."/>
            <person name="Rokhsar D.S."/>
        </authorList>
    </citation>
    <scope>NUCLEOTIDE SEQUENCE</scope>
    <source>
        <strain evidence="4 6">I ESC-2004</strain>
    </source>
</reference>
<evidence type="ECO:0000256" key="1">
    <source>
        <dbReference type="ARBA" id="ARBA00009447"/>
    </source>
</evidence>
<evidence type="ECO:0000313" key="4">
    <source>
        <dbReference type="EMBL" id="ELU08987.1"/>
    </source>
</evidence>
<name>R7UYH5_CAPTE</name>
<dbReference type="GO" id="GO:0000145">
    <property type="term" value="C:exocyst"/>
    <property type="evidence" value="ECO:0007669"/>
    <property type="project" value="InterPro"/>
</dbReference>
<dbReference type="InterPro" id="IPR010326">
    <property type="entry name" value="EXOC3/Sec6"/>
</dbReference>
<dbReference type="PANTHER" id="PTHR21292">
    <property type="entry name" value="EXOCYST COMPLEX COMPONENT SEC6-RELATED"/>
    <property type="match status" value="1"/>
</dbReference>
<dbReference type="Pfam" id="PF06046">
    <property type="entry name" value="Sec6"/>
    <property type="match status" value="1"/>
</dbReference>
<protein>
    <submittedName>
        <fullName evidence="4 5">Uncharacterized protein</fullName>
    </submittedName>
</protein>
<keyword evidence="3" id="KW-0268">Exocytosis</keyword>